<proteinExistence type="inferred from homology"/>
<dbReference type="SMART" id="SM00478">
    <property type="entry name" value="ENDO3c"/>
    <property type="match status" value="1"/>
</dbReference>
<protein>
    <recommendedName>
        <fullName evidence="2">DNA-(apurinic or apyrimidinic site) lyase</fullName>
        <ecNumber evidence="2">4.2.99.18</ecNumber>
    </recommendedName>
</protein>
<evidence type="ECO:0000256" key="7">
    <source>
        <dbReference type="ARBA" id="ARBA00023268"/>
    </source>
</evidence>
<dbReference type="PANTHER" id="PTHR10242">
    <property type="entry name" value="8-OXOGUANINE DNA GLYCOSYLASE"/>
    <property type="match status" value="1"/>
</dbReference>
<dbReference type="STRING" id="1128398.Curi_c02840"/>
<dbReference type="CDD" id="cd00056">
    <property type="entry name" value="ENDO3c"/>
    <property type="match status" value="1"/>
</dbReference>
<keyword evidence="12" id="KW-1185">Reference proteome</keyword>
<comment type="catalytic activity">
    <reaction evidence="9">
        <text>2'-deoxyribonucleotide-(2'-deoxyribose 5'-phosphate)-2'-deoxyribonucleotide-DNA = a 3'-end 2'-deoxyribonucleotide-(2,3-dehydro-2,3-deoxyribose 5'-phosphate)-DNA + a 5'-end 5'-phospho-2'-deoxyribonucleoside-DNA + H(+)</text>
        <dbReference type="Rhea" id="RHEA:66592"/>
        <dbReference type="Rhea" id="RHEA-COMP:13180"/>
        <dbReference type="Rhea" id="RHEA-COMP:16897"/>
        <dbReference type="Rhea" id="RHEA-COMP:17067"/>
        <dbReference type="ChEBI" id="CHEBI:15378"/>
        <dbReference type="ChEBI" id="CHEBI:136412"/>
        <dbReference type="ChEBI" id="CHEBI:157695"/>
        <dbReference type="ChEBI" id="CHEBI:167181"/>
        <dbReference type="EC" id="4.2.99.18"/>
    </reaction>
</comment>
<dbReference type="InterPro" id="IPR011257">
    <property type="entry name" value="DNA_glycosylase"/>
</dbReference>
<organism evidence="11 12">
    <name type="scientific">Gottschalkia acidurici (strain ATCC 7906 / DSM 604 / BCRC 14475 / CIP 104303 / KCTC 5404 / NCIMB 10678 / 9a)</name>
    <name type="common">Clostridium acidurici</name>
    <dbReference type="NCBI Taxonomy" id="1128398"/>
    <lineage>
        <taxon>Bacteria</taxon>
        <taxon>Bacillati</taxon>
        <taxon>Bacillota</taxon>
        <taxon>Tissierellia</taxon>
        <taxon>Tissierellales</taxon>
        <taxon>Gottschalkiaceae</taxon>
        <taxon>Gottschalkia</taxon>
    </lineage>
</organism>
<name>K0AVR0_GOTA9</name>
<dbReference type="KEGG" id="cad:Curi_c02840"/>
<dbReference type="Pfam" id="PF07934">
    <property type="entry name" value="OGG_N"/>
    <property type="match status" value="1"/>
</dbReference>
<dbReference type="eggNOG" id="COG0122">
    <property type="taxonomic scope" value="Bacteria"/>
</dbReference>
<keyword evidence="8 11" id="KW-0326">Glycosidase</keyword>
<dbReference type="PATRIC" id="fig|1128398.3.peg.293"/>
<evidence type="ECO:0000256" key="8">
    <source>
        <dbReference type="ARBA" id="ARBA00023295"/>
    </source>
</evidence>
<evidence type="ECO:0000256" key="5">
    <source>
        <dbReference type="ARBA" id="ARBA00023204"/>
    </source>
</evidence>
<evidence type="ECO:0000256" key="2">
    <source>
        <dbReference type="ARBA" id="ARBA00012720"/>
    </source>
</evidence>
<dbReference type="SUPFAM" id="SSF48150">
    <property type="entry name" value="DNA-glycosylase"/>
    <property type="match status" value="1"/>
</dbReference>
<keyword evidence="4 11" id="KW-0378">Hydrolase</keyword>
<dbReference type="SUPFAM" id="SSF55945">
    <property type="entry name" value="TATA-box binding protein-like"/>
    <property type="match status" value="1"/>
</dbReference>
<evidence type="ECO:0000256" key="6">
    <source>
        <dbReference type="ARBA" id="ARBA00023239"/>
    </source>
</evidence>
<dbReference type="GO" id="GO:0006284">
    <property type="term" value="P:base-excision repair"/>
    <property type="evidence" value="ECO:0007669"/>
    <property type="project" value="InterPro"/>
</dbReference>
<dbReference type="InterPro" id="IPR012904">
    <property type="entry name" value="OGG_N"/>
</dbReference>
<dbReference type="GO" id="GO:0006289">
    <property type="term" value="P:nucleotide-excision repair"/>
    <property type="evidence" value="ECO:0007669"/>
    <property type="project" value="InterPro"/>
</dbReference>
<sequence length="294" mass="34160">MKYNTYEKDGKVIIENVKDFEPKHIFECGQCFRWNDEGDGSFTGVAFGKVVNIKKEEDNIIISNTNIKEFEDIWYDYLDLGRNYGEVKEKLSNDPILKEAIKFGEGIRILRQDEWEILISFIISANNRIPMIKKAIDILSEKYGEFIGEFNGKKYYAFPTPENLKDASIEDIENCKTGFRAKYISAAINRVLDKEIDIYKLENLSTEEAREELMTFSGVGPKVSDCIMLFSMGKADAFPIDVWVKRIMEHFYLEEDTKLNDIQKYAGDKFRELAGFAQQYLFYYARELGIGKKK</sequence>
<evidence type="ECO:0000313" key="11">
    <source>
        <dbReference type="EMBL" id="AFS77364.1"/>
    </source>
</evidence>
<reference evidence="11 12" key="1">
    <citation type="journal article" date="2012" name="PLoS ONE">
        <title>The purine-utilizing bacterium Clostridium acidurici 9a: a genome-guided metabolic reconsideration.</title>
        <authorList>
            <person name="Hartwich K."/>
            <person name="Poehlein A."/>
            <person name="Daniel R."/>
        </authorList>
    </citation>
    <scope>NUCLEOTIDE SEQUENCE [LARGE SCALE GENOMIC DNA]</scope>
    <source>
        <strain evidence="12">ATCC 7906 / DSM 604 / BCRC 14475 / CIP 104303 / KCTC 5404 / NCIMB 10678 / 9a</strain>
    </source>
</reference>
<dbReference type="Gene3D" id="1.10.1670.10">
    <property type="entry name" value="Helix-hairpin-Helix base-excision DNA repair enzymes (C-terminal)"/>
    <property type="match status" value="1"/>
</dbReference>
<gene>
    <name evidence="11" type="ordered locus">Curi_c02840</name>
</gene>
<evidence type="ECO:0000313" key="12">
    <source>
        <dbReference type="Proteomes" id="UP000006094"/>
    </source>
</evidence>
<accession>K0AVR0</accession>
<keyword evidence="7" id="KW-0511">Multifunctional enzyme</keyword>
<dbReference type="EMBL" id="CP003326">
    <property type="protein sequence ID" value="AFS77364.1"/>
    <property type="molecule type" value="Genomic_DNA"/>
</dbReference>
<dbReference type="InterPro" id="IPR052054">
    <property type="entry name" value="Oxidative_DNA_repair_enzyme"/>
</dbReference>
<dbReference type="Proteomes" id="UP000006094">
    <property type="component" value="Chromosome"/>
</dbReference>
<evidence type="ECO:0000256" key="4">
    <source>
        <dbReference type="ARBA" id="ARBA00022801"/>
    </source>
</evidence>
<dbReference type="InterPro" id="IPR003265">
    <property type="entry name" value="HhH-GPD_domain"/>
</dbReference>
<evidence type="ECO:0000256" key="3">
    <source>
        <dbReference type="ARBA" id="ARBA00022763"/>
    </source>
</evidence>
<dbReference type="GO" id="GO:0140078">
    <property type="term" value="F:class I DNA-(apurinic or apyrimidinic site) endonuclease activity"/>
    <property type="evidence" value="ECO:0007669"/>
    <property type="project" value="UniProtKB-EC"/>
</dbReference>
<evidence type="ECO:0000259" key="10">
    <source>
        <dbReference type="SMART" id="SM00478"/>
    </source>
</evidence>
<dbReference type="OrthoDB" id="9798522at2"/>
<dbReference type="Pfam" id="PF00730">
    <property type="entry name" value="HhH-GPD"/>
    <property type="match status" value="1"/>
</dbReference>
<dbReference type="RefSeq" id="WP_014966501.1">
    <property type="nucleotide sequence ID" value="NC_018664.1"/>
</dbReference>
<keyword evidence="5" id="KW-0234">DNA repair</keyword>
<dbReference type="PANTHER" id="PTHR10242:SF2">
    <property type="entry name" value="N-GLYCOSYLASE_DNA LYASE"/>
    <property type="match status" value="1"/>
</dbReference>
<keyword evidence="3" id="KW-0227">DNA damage</keyword>
<dbReference type="GO" id="GO:0003684">
    <property type="term" value="F:damaged DNA binding"/>
    <property type="evidence" value="ECO:0007669"/>
    <property type="project" value="InterPro"/>
</dbReference>
<dbReference type="Gene3D" id="3.30.310.260">
    <property type="match status" value="1"/>
</dbReference>
<keyword evidence="6" id="KW-0456">Lyase</keyword>
<dbReference type="EC" id="4.2.99.18" evidence="2"/>
<dbReference type="Gene3D" id="1.10.340.30">
    <property type="entry name" value="Hypothetical protein, domain 2"/>
    <property type="match status" value="1"/>
</dbReference>
<dbReference type="HOGENOM" id="CLU_027543_3_0_9"/>
<evidence type="ECO:0000256" key="9">
    <source>
        <dbReference type="ARBA" id="ARBA00044632"/>
    </source>
</evidence>
<feature type="domain" description="HhH-GPD" evidence="10">
    <location>
        <begin position="123"/>
        <end position="286"/>
    </location>
</feature>
<dbReference type="GO" id="GO:0008534">
    <property type="term" value="F:oxidized purine nucleobase lesion DNA N-glycosylase activity"/>
    <property type="evidence" value="ECO:0007669"/>
    <property type="project" value="InterPro"/>
</dbReference>
<evidence type="ECO:0000256" key="1">
    <source>
        <dbReference type="ARBA" id="ARBA00010679"/>
    </source>
</evidence>
<dbReference type="InterPro" id="IPR023170">
    <property type="entry name" value="HhH_base_excis_C"/>
</dbReference>
<comment type="similarity">
    <text evidence="1">Belongs to the type-1 OGG1 family.</text>
</comment>
<dbReference type="AlphaFoldDB" id="K0AVR0"/>